<accession>A0A562YH75</accession>
<sequence length="356" mass="41877">MRQKTKDSVQVFVPTPKDPNPYLDEILHYSKHEFIFGVLNSYKPSYSVILINWPEQLFGWKEPSNTQLDDLENRFRLWKQSSSIIYVVHDLERHSGMTDNYRRLFEMVLHFSDSLIHLGVYSKELFQKKYPSKHHEVIYHPLYERSFEIHNKLEARKKLGIRKDQIVFIAPGRIRSLAERKFIISAFNSVKEKDKLLIASNMYYKELNIEFKGRTKLKRVIDVKRLINKVYNFNFNSKFRFNYGFTSFKELSLLMSAADIVIIPRLKILNSGNLFLGLTYRKIIVGPNKGNVLGFLEKLNLPIFNPDDVKSASLAFSESLNLLNKESHYNENVLKEFKPKEVAAKWDIFILKSNIN</sequence>
<evidence type="ECO:0000313" key="1">
    <source>
        <dbReference type="EMBL" id="TWO34373.1"/>
    </source>
</evidence>
<dbReference type="Gene3D" id="3.40.50.2000">
    <property type="entry name" value="Glycogen Phosphorylase B"/>
    <property type="match status" value="2"/>
</dbReference>
<organism evidence="1 2">
    <name type="scientific">Seonamhaeicola sediminis</name>
    <dbReference type="NCBI Taxonomy" id="2528206"/>
    <lineage>
        <taxon>Bacteria</taxon>
        <taxon>Pseudomonadati</taxon>
        <taxon>Bacteroidota</taxon>
        <taxon>Flavobacteriia</taxon>
        <taxon>Flavobacteriales</taxon>
        <taxon>Flavobacteriaceae</taxon>
    </lineage>
</organism>
<dbReference type="RefSeq" id="WP_133354946.1">
    <property type="nucleotide sequence ID" value="NZ_SMZJ02000001.1"/>
</dbReference>
<proteinExistence type="predicted"/>
<evidence type="ECO:0000313" key="2">
    <source>
        <dbReference type="Proteomes" id="UP000295814"/>
    </source>
</evidence>
<dbReference type="EMBL" id="SMZJ02000001">
    <property type="protein sequence ID" value="TWO34373.1"/>
    <property type="molecule type" value="Genomic_DNA"/>
</dbReference>
<evidence type="ECO:0008006" key="3">
    <source>
        <dbReference type="Google" id="ProtNLM"/>
    </source>
</evidence>
<keyword evidence="2" id="KW-1185">Reference proteome</keyword>
<gene>
    <name evidence="1" type="ORF">E1J38_000555</name>
</gene>
<name>A0A562YH75_9FLAO</name>
<dbReference type="SUPFAM" id="SSF53756">
    <property type="entry name" value="UDP-Glycosyltransferase/glycogen phosphorylase"/>
    <property type="match status" value="1"/>
</dbReference>
<dbReference type="OrthoDB" id="1007434at2"/>
<dbReference type="AlphaFoldDB" id="A0A562YH75"/>
<protein>
    <recommendedName>
        <fullName evidence="3">Glycosyltransferase family 4 protein</fullName>
    </recommendedName>
</protein>
<reference evidence="1 2" key="1">
    <citation type="submission" date="2019-03" db="EMBL/GenBank/DDBJ databases">
        <authorList>
            <person name="Zhong Y.L."/>
        </authorList>
    </citation>
    <scope>NUCLEOTIDE SEQUENCE [LARGE SCALE GENOMIC DNA]</scope>
    <source>
        <strain evidence="1 2">W255</strain>
    </source>
</reference>
<dbReference type="Proteomes" id="UP000295814">
    <property type="component" value="Unassembled WGS sequence"/>
</dbReference>
<reference evidence="1 2" key="2">
    <citation type="submission" date="2019-07" db="EMBL/GenBank/DDBJ databases">
        <title>Seonamhaeicola sp. W255 draft genome.</title>
        <authorList>
            <person name="Zhang X.-Y."/>
            <person name="Zhang R."/>
            <person name="Zhong Y.-L."/>
            <person name="Du Z.-J."/>
        </authorList>
    </citation>
    <scope>NUCLEOTIDE SEQUENCE [LARGE SCALE GENOMIC DNA]</scope>
    <source>
        <strain evidence="1 2">W255</strain>
    </source>
</reference>
<comment type="caution">
    <text evidence="1">The sequence shown here is derived from an EMBL/GenBank/DDBJ whole genome shotgun (WGS) entry which is preliminary data.</text>
</comment>